<dbReference type="GO" id="GO:0006367">
    <property type="term" value="P:transcription initiation at RNA polymerase II promoter"/>
    <property type="evidence" value="ECO:0007669"/>
    <property type="project" value="InterPro"/>
</dbReference>
<dbReference type="InterPro" id="IPR009083">
    <property type="entry name" value="TFIIA_a-hlx"/>
</dbReference>
<evidence type="ECO:0000313" key="2">
    <source>
        <dbReference type="Proteomes" id="UP000015106"/>
    </source>
</evidence>
<accession>A0A8R7PCR9</accession>
<dbReference type="SUPFAM" id="SSF47396">
    <property type="entry name" value="Transcription factor IIA (TFIIA), alpha-helical domain"/>
    <property type="match status" value="1"/>
</dbReference>
<protein>
    <submittedName>
        <fullName evidence="1">Uncharacterized protein</fullName>
    </submittedName>
</protein>
<dbReference type="Gramene" id="TuG1812G0200002202.01.T02">
    <property type="protein sequence ID" value="TuG1812G0200002202.01.T02"/>
    <property type="gene ID" value="TuG1812G0200002202.01"/>
</dbReference>
<dbReference type="AlphaFoldDB" id="A0A8R7PCR9"/>
<dbReference type="EnsemblPlants" id="TuG1812G0200002202.01.T02">
    <property type="protein sequence ID" value="TuG1812G0200002202.01.T02"/>
    <property type="gene ID" value="TuG1812G0200002202.01"/>
</dbReference>
<evidence type="ECO:0000313" key="1">
    <source>
        <dbReference type="EnsemblPlants" id="TuG1812G0200002202.01.T02"/>
    </source>
</evidence>
<reference evidence="2" key="1">
    <citation type="journal article" date="2013" name="Nature">
        <title>Draft genome of the wheat A-genome progenitor Triticum urartu.</title>
        <authorList>
            <person name="Ling H.Q."/>
            <person name="Zhao S."/>
            <person name="Liu D."/>
            <person name="Wang J."/>
            <person name="Sun H."/>
            <person name="Zhang C."/>
            <person name="Fan H."/>
            <person name="Li D."/>
            <person name="Dong L."/>
            <person name="Tao Y."/>
            <person name="Gao C."/>
            <person name="Wu H."/>
            <person name="Li Y."/>
            <person name="Cui Y."/>
            <person name="Guo X."/>
            <person name="Zheng S."/>
            <person name="Wang B."/>
            <person name="Yu K."/>
            <person name="Liang Q."/>
            <person name="Yang W."/>
            <person name="Lou X."/>
            <person name="Chen J."/>
            <person name="Feng M."/>
            <person name="Jian J."/>
            <person name="Zhang X."/>
            <person name="Luo G."/>
            <person name="Jiang Y."/>
            <person name="Liu J."/>
            <person name="Wang Z."/>
            <person name="Sha Y."/>
            <person name="Zhang B."/>
            <person name="Wu H."/>
            <person name="Tang D."/>
            <person name="Shen Q."/>
            <person name="Xue P."/>
            <person name="Zou S."/>
            <person name="Wang X."/>
            <person name="Liu X."/>
            <person name="Wang F."/>
            <person name="Yang Y."/>
            <person name="An X."/>
            <person name="Dong Z."/>
            <person name="Zhang K."/>
            <person name="Zhang X."/>
            <person name="Luo M.C."/>
            <person name="Dvorak J."/>
            <person name="Tong Y."/>
            <person name="Wang J."/>
            <person name="Yang H."/>
            <person name="Li Z."/>
            <person name="Wang D."/>
            <person name="Zhang A."/>
            <person name="Wang J."/>
        </authorList>
    </citation>
    <scope>NUCLEOTIDE SEQUENCE</scope>
    <source>
        <strain evidence="2">cv. G1812</strain>
    </source>
</reference>
<name>A0A8R7PCR9_TRIUA</name>
<dbReference type="GO" id="GO:0005672">
    <property type="term" value="C:transcription factor TFIIA complex"/>
    <property type="evidence" value="ECO:0007669"/>
    <property type="project" value="InterPro"/>
</dbReference>
<dbReference type="Gene3D" id="1.10.287.190">
    <property type="entry name" value="Transcription factor IIA gamma subunit, alpha-helical domain"/>
    <property type="match status" value="1"/>
</dbReference>
<organism evidence="1 2">
    <name type="scientific">Triticum urartu</name>
    <name type="common">Red wild einkorn</name>
    <name type="synonym">Crithodium urartu</name>
    <dbReference type="NCBI Taxonomy" id="4572"/>
    <lineage>
        <taxon>Eukaryota</taxon>
        <taxon>Viridiplantae</taxon>
        <taxon>Streptophyta</taxon>
        <taxon>Embryophyta</taxon>
        <taxon>Tracheophyta</taxon>
        <taxon>Spermatophyta</taxon>
        <taxon>Magnoliopsida</taxon>
        <taxon>Liliopsida</taxon>
        <taxon>Poales</taxon>
        <taxon>Poaceae</taxon>
        <taxon>BOP clade</taxon>
        <taxon>Pooideae</taxon>
        <taxon>Triticodae</taxon>
        <taxon>Triticeae</taxon>
        <taxon>Triticinae</taxon>
        <taxon>Triticum</taxon>
    </lineage>
</organism>
<sequence>MAGAFELYWQSAIGRAVMETLDEMVLSPDHAISVQVQFDEFMSTGQPAQEQGLLQCTNHNATSLFCSTHSSLHCTYSKGIMLK</sequence>
<reference evidence="1" key="3">
    <citation type="submission" date="2022-06" db="UniProtKB">
        <authorList>
            <consortium name="EnsemblPlants"/>
        </authorList>
    </citation>
    <scope>IDENTIFICATION</scope>
</reference>
<proteinExistence type="predicted"/>
<dbReference type="Proteomes" id="UP000015106">
    <property type="component" value="Chromosome 2"/>
</dbReference>
<reference evidence="1" key="2">
    <citation type="submission" date="2018-03" db="EMBL/GenBank/DDBJ databases">
        <title>The Triticum urartu genome reveals the dynamic nature of wheat genome evolution.</title>
        <authorList>
            <person name="Ling H."/>
            <person name="Ma B."/>
            <person name="Shi X."/>
            <person name="Liu H."/>
            <person name="Dong L."/>
            <person name="Sun H."/>
            <person name="Cao Y."/>
            <person name="Gao Q."/>
            <person name="Zheng S."/>
            <person name="Li Y."/>
            <person name="Yu Y."/>
            <person name="Du H."/>
            <person name="Qi M."/>
            <person name="Li Y."/>
            <person name="Yu H."/>
            <person name="Cui Y."/>
            <person name="Wang N."/>
            <person name="Chen C."/>
            <person name="Wu H."/>
            <person name="Zhao Y."/>
            <person name="Zhang J."/>
            <person name="Li Y."/>
            <person name="Zhou W."/>
            <person name="Zhang B."/>
            <person name="Hu W."/>
            <person name="Eijk M."/>
            <person name="Tang J."/>
            <person name="Witsenboer H."/>
            <person name="Zhao S."/>
            <person name="Li Z."/>
            <person name="Zhang A."/>
            <person name="Wang D."/>
            <person name="Liang C."/>
        </authorList>
    </citation>
    <scope>NUCLEOTIDE SEQUENCE [LARGE SCALE GENOMIC DNA]</scope>
    <source>
        <strain evidence="1">cv. G1812</strain>
    </source>
</reference>
<keyword evidence="2" id="KW-1185">Reference proteome</keyword>